<dbReference type="AlphaFoldDB" id="A0A1J5Q9E3"/>
<evidence type="ECO:0000313" key="1">
    <source>
        <dbReference type="EMBL" id="OIQ72597.1"/>
    </source>
</evidence>
<gene>
    <name evidence="1" type="ORF">GALL_457740</name>
</gene>
<name>A0A1J5Q9E3_9ZZZZ</name>
<comment type="caution">
    <text evidence="1">The sequence shown here is derived from an EMBL/GenBank/DDBJ whole genome shotgun (WGS) entry which is preliminary data.</text>
</comment>
<protein>
    <submittedName>
        <fullName evidence="1">Uncharacterized protein</fullName>
    </submittedName>
</protein>
<proteinExistence type="predicted"/>
<sequence length="86" mass="9617">MRFLVRRRAGLKVADVIAGAECVPRPGQQDGADRSIPIRVLERIHHGGIHRPGQGVFLLRPVELDFQHRPGLAHEDVAHSIFLPIF</sequence>
<organism evidence="1">
    <name type="scientific">mine drainage metagenome</name>
    <dbReference type="NCBI Taxonomy" id="410659"/>
    <lineage>
        <taxon>unclassified sequences</taxon>
        <taxon>metagenomes</taxon>
        <taxon>ecological metagenomes</taxon>
    </lineage>
</organism>
<dbReference type="EMBL" id="MLJW01003202">
    <property type="protein sequence ID" value="OIQ72597.1"/>
    <property type="molecule type" value="Genomic_DNA"/>
</dbReference>
<reference evidence="1" key="1">
    <citation type="submission" date="2016-10" db="EMBL/GenBank/DDBJ databases">
        <title>Sequence of Gallionella enrichment culture.</title>
        <authorList>
            <person name="Poehlein A."/>
            <person name="Muehling M."/>
            <person name="Daniel R."/>
        </authorList>
    </citation>
    <scope>NUCLEOTIDE SEQUENCE</scope>
</reference>
<accession>A0A1J5Q9E3</accession>